<keyword evidence="3" id="KW-1185">Reference proteome</keyword>
<dbReference type="GO" id="GO:0005524">
    <property type="term" value="F:ATP binding"/>
    <property type="evidence" value="ECO:0007669"/>
    <property type="project" value="InterPro"/>
</dbReference>
<dbReference type="AlphaFoldDB" id="A0A3M0A308"/>
<dbReference type="REBASE" id="415884">
    <property type="entry name" value="Msu29870ORF70P"/>
</dbReference>
<reference evidence="2 3" key="1">
    <citation type="submission" date="2018-10" db="EMBL/GenBank/DDBJ databases">
        <title>Genomic Encyclopedia of Archaeal and Bacterial Type Strains, Phase II (KMG-II): from individual species to whole genera.</title>
        <authorList>
            <person name="Goeker M."/>
        </authorList>
    </citation>
    <scope>NUCLEOTIDE SEQUENCE [LARGE SCALE GENOMIC DNA]</scope>
    <source>
        <strain evidence="2 3">ATCC 29870</strain>
    </source>
</reference>
<organism evidence="2 3">
    <name type="scientific">Metamycoplasma subdolum</name>
    <dbReference type="NCBI Taxonomy" id="92407"/>
    <lineage>
        <taxon>Bacteria</taxon>
        <taxon>Bacillati</taxon>
        <taxon>Mycoplasmatota</taxon>
        <taxon>Mycoplasmoidales</taxon>
        <taxon>Metamycoplasmataceae</taxon>
        <taxon>Metamycoplasma</taxon>
    </lineage>
</organism>
<name>A0A3M0A308_9BACT</name>
<dbReference type="Proteomes" id="UP000267246">
    <property type="component" value="Unassembled WGS sequence"/>
</dbReference>
<evidence type="ECO:0000313" key="2">
    <source>
        <dbReference type="EMBL" id="RMA79027.1"/>
    </source>
</evidence>
<dbReference type="EMBL" id="REFI01000005">
    <property type="protein sequence ID" value="RMA79027.1"/>
    <property type="molecule type" value="Genomic_DNA"/>
</dbReference>
<dbReference type="InterPro" id="IPR027417">
    <property type="entry name" value="P-loop_NTPase"/>
</dbReference>
<proteinExistence type="predicted"/>
<dbReference type="SUPFAM" id="SSF52540">
    <property type="entry name" value="P-loop containing nucleoside triphosphate hydrolases"/>
    <property type="match status" value="2"/>
</dbReference>
<feature type="domain" description="Helicase/UvrB N-terminal" evidence="1">
    <location>
        <begin position="1"/>
        <end position="213"/>
    </location>
</feature>
<dbReference type="RefSeq" id="WP_121940569.1">
    <property type="nucleotide sequence ID" value="NZ_CP137846.1"/>
</dbReference>
<evidence type="ECO:0000313" key="3">
    <source>
        <dbReference type="Proteomes" id="UP000267246"/>
    </source>
</evidence>
<dbReference type="Pfam" id="PF04851">
    <property type="entry name" value="ResIII"/>
    <property type="match status" value="1"/>
</dbReference>
<evidence type="ECO:0000259" key="1">
    <source>
        <dbReference type="Pfam" id="PF04851"/>
    </source>
</evidence>
<sequence length="813" mass="95473">MKLTRVQEQAVNEILDEFNFALNVENKKHIIEFQAPTGSGKTFMIANAIHKMIQQNIAKGSTQKLIFVIATLSSAELPYQMEINLNDYKFDIGASYIVERIESPSISKQKNKDSVPSFKAAENKVFILGKSSFGKRKILTEYRIFSDFLSEIKTQNYTLIYIRDEAHHGGEASKNQTFVDYLDKTSIKTEDAKFEYRIQDAAKFIIKMTATPKGNHKLVYIDEKDFENDDVKLLKNHHIPNFNLKEQDEDKIDNETLLKIACKTFNEIKKRYAENNKELANIRPAMLIQVDSEPKDNIEKTAFKNEIQKIISILESYNLSWVKYFSNEKVDSQLRINTSNSKVSLKEISKNDSNIDTILFKIGPATGWNIPRACMLVQLRNVTSKNLSIQTVGRIKRFPNPTYPKELVSEDSISNKYYIYSNIKFPDGYWNRLILKPKFEDVTFVTGKIDVEKINRHFNQTQYIEKIQHIINEGSIINIYNQIKNDYKKYSYLDGETSKIEDKIKVDSKIFNSIELEIYVMDLLRKNSNYFNIKIRKEIESYFVNISNKNNDNEISKTIFWYILFKNYFDQIKLNYKNSIEELENNSNLNLYTLSTTKTLPKVNDYLFNINLKEDDNRNVNLNNVEQYAYEDLKKNPKHFFDSYTEALFAKRIKSFFEDNEASKSRIKVWSKNPVFHGLTLQYFDELKEIKNSYADFVFKINANDIEHNIYIEVKNLYNDYDKEKTRQIIDSYQKYVQASKIEENDLIRSSKKSYTFLICYVDISADDFYFVGASTLENLNNQVFKNPKNSNEIIETKHTFIFKIKDLFDYFK</sequence>
<protein>
    <submittedName>
        <fullName evidence="2">Type III restriction enzyme</fullName>
    </submittedName>
</protein>
<dbReference type="InterPro" id="IPR006935">
    <property type="entry name" value="Helicase/UvrB_N"/>
</dbReference>
<gene>
    <name evidence="2" type="ORF">JN00_0071</name>
</gene>
<comment type="caution">
    <text evidence="2">The sequence shown here is derived from an EMBL/GenBank/DDBJ whole genome shotgun (WGS) entry which is preliminary data.</text>
</comment>
<accession>A0A3M0A308</accession>
<dbReference type="GO" id="GO:0003677">
    <property type="term" value="F:DNA binding"/>
    <property type="evidence" value="ECO:0007669"/>
    <property type="project" value="InterPro"/>
</dbReference>
<dbReference type="GO" id="GO:0016787">
    <property type="term" value="F:hydrolase activity"/>
    <property type="evidence" value="ECO:0007669"/>
    <property type="project" value="InterPro"/>
</dbReference>
<dbReference type="Gene3D" id="3.40.50.300">
    <property type="entry name" value="P-loop containing nucleotide triphosphate hydrolases"/>
    <property type="match status" value="1"/>
</dbReference>
<dbReference type="OrthoDB" id="9804145at2"/>